<dbReference type="RefSeq" id="WP_160894546.1">
    <property type="nucleotide sequence ID" value="NZ_WUMU01000012.1"/>
</dbReference>
<dbReference type="InterPro" id="IPR036890">
    <property type="entry name" value="HATPase_C_sf"/>
</dbReference>
<evidence type="ECO:0000256" key="9">
    <source>
        <dbReference type="SAM" id="Phobius"/>
    </source>
</evidence>
<dbReference type="Gene3D" id="6.10.340.10">
    <property type="match status" value="1"/>
</dbReference>
<dbReference type="InterPro" id="IPR050736">
    <property type="entry name" value="Sensor_HK_Regulatory"/>
</dbReference>
<evidence type="ECO:0000313" key="13">
    <source>
        <dbReference type="Proteomes" id="UP000477911"/>
    </source>
</evidence>
<protein>
    <recommendedName>
        <fullName evidence="3">histidine kinase</fullName>
        <ecNumber evidence="3">2.7.13.3</ecNumber>
    </recommendedName>
</protein>
<keyword evidence="6 12" id="KW-0418">Kinase</keyword>
<keyword evidence="7" id="KW-0902">Two-component regulatory system</keyword>
<gene>
    <name evidence="12" type="ORF">GR170_11270</name>
</gene>
<dbReference type="Pfam" id="PF00512">
    <property type="entry name" value="HisKA"/>
    <property type="match status" value="1"/>
</dbReference>
<feature type="transmembrane region" description="Helical" evidence="9">
    <location>
        <begin position="233"/>
        <end position="252"/>
    </location>
</feature>
<evidence type="ECO:0000256" key="2">
    <source>
        <dbReference type="ARBA" id="ARBA00004370"/>
    </source>
</evidence>
<dbReference type="Pfam" id="PF02518">
    <property type="entry name" value="HATPase_c"/>
    <property type="match status" value="1"/>
</dbReference>
<keyword evidence="5" id="KW-0808">Transferase</keyword>
<dbReference type="InterPro" id="IPR003594">
    <property type="entry name" value="HATPase_dom"/>
</dbReference>
<proteinExistence type="predicted"/>
<dbReference type="EC" id="2.7.13.3" evidence="3"/>
<dbReference type="SUPFAM" id="SSF47384">
    <property type="entry name" value="Homodimeric domain of signal transducing histidine kinase"/>
    <property type="match status" value="1"/>
</dbReference>
<evidence type="ECO:0000256" key="4">
    <source>
        <dbReference type="ARBA" id="ARBA00022553"/>
    </source>
</evidence>
<dbReference type="InterPro" id="IPR036097">
    <property type="entry name" value="HisK_dim/P_sf"/>
</dbReference>
<evidence type="ECO:0000259" key="10">
    <source>
        <dbReference type="PROSITE" id="PS50109"/>
    </source>
</evidence>
<comment type="catalytic activity">
    <reaction evidence="1">
        <text>ATP + protein L-histidine = ADP + protein N-phospho-L-histidine.</text>
        <dbReference type="EC" id="2.7.13.3"/>
    </reaction>
</comment>
<dbReference type="GO" id="GO:0000155">
    <property type="term" value="F:phosphorelay sensor kinase activity"/>
    <property type="evidence" value="ECO:0007669"/>
    <property type="project" value="InterPro"/>
</dbReference>
<dbReference type="Pfam" id="PF13755">
    <property type="entry name" value="Sensor_TM1"/>
    <property type="match status" value="1"/>
</dbReference>
<evidence type="ECO:0000256" key="6">
    <source>
        <dbReference type="ARBA" id="ARBA00022777"/>
    </source>
</evidence>
<dbReference type="SMART" id="SM00387">
    <property type="entry name" value="HATPase_c"/>
    <property type="match status" value="1"/>
</dbReference>
<dbReference type="InterPro" id="IPR003661">
    <property type="entry name" value="HisK_dim/P_dom"/>
</dbReference>
<dbReference type="SMART" id="SM00388">
    <property type="entry name" value="HisKA"/>
    <property type="match status" value="1"/>
</dbReference>
<dbReference type="InterPro" id="IPR004358">
    <property type="entry name" value="Sig_transdc_His_kin-like_C"/>
</dbReference>
<evidence type="ECO:0000256" key="5">
    <source>
        <dbReference type="ARBA" id="ARBA00022679"/>
    </source>
</evidence>
<feature type="transmembrane region" description="Helical" evidence="9">
    <location>
        <begin position="43"/>
        <end position="62"/>
    </location>
</feature>
<evidence type="ECO:0000256" key="8">
    <source>
        <dbReference type="SAM" id="MobiDB-lite"/>
    </source>
</evidence>
<dbReference type="Proteomes" id="UP000477911">
    <property type="component" value="Unassembled WGS sequence"/>
</dbReference>
<dbReference type="Gene3D" id="1.10.287.130">
    <property type="match status" value="1"/>
</dbReference>
<keyword evidence="13" id="KW-1185">Reference proteome</keyword>
<feature type="domain" description="Histidine kinase" evidence="10">
    <location>
        <begin position="316"/>
        <end position="538"/>
    </location>
</feature>
<dbReference type="EMBL" id="WUMU01000012">
    <property type="protein sequence ID" value="MXN18416.1"/>
    <property type="molecule type" value="Genomic_DNA"/>
</dbReference>
<evidence type="ECO:0000259" key="11">
    <source>
        <dbReference type="PROSITE" id="PS50885"/>
    </source>
</evidence>
<comment type="caution">
    <text evidence="12">The sequence shown here is derived from an EMBL/GenBank/DDBJ whole genome shotgun (WGS) entry which is preliminary data.</text>
</comment>
<dbReference type="PRINTS" id="PR00344">
    <property type="entry name" value="BCTRLSENSOR"/>
</dbReference>
<dbReference type="CDD" id="cd00082">
    <property type="entry name" value="HisKA"/>
    <property type="match status" value="1"/>
</dbReference>
<keyword evidence="4" id="KW-0597">Phosphoprotein</keyword>
<dbReference type="GO" id="GO:0016020">
    <property type="term" value="C:membrane"/>
    <property type="evidence" value="ECO:0007669"/>
    <property type="project" value="UniProtKB-SubCell"/>
</dbReference>
<keyword evidence="9" id="KW-1133">Transmembrane helix</keyword>
<dbReference type="PANTHER" id="PTHR43711">
    <property type="entry name" value="TWO-COMPONENT HISTIDINE KINASE"/>
    <property type="match status" value="1"/>
</dbReference>
<dbReference type="PROSITE" id="PS50885">
    <property type="entry name" value="HAMP"/>
    <property type="match status" value="1"/>
</dbReference>
<feature type="region of interest" description="Disordered" evidence="8">
    <location>
        <begin position="1"/>
        <end position="23"/>
    </location>
</feature>
<evidence type="ECO:0000256" key="7">
    <source>
        <dbReference type="ARBA" id="ARBA00023012"/>
    </source>
</evidence>
<feature type="transmembrane region" description="Helical" evidence="9">
    <location>
        <begin position="191"/>
        <end position="213"/>
    </location>
</feature>
<keyword evidence="9" id="KW-0472">Membrane</keyword>
<evidence type="ECO:0000256" key="1">
    <source>
        <dbReference type="ARBA" id="ARBA00000085"/>
    </source>
</evidence>
<accession>A0A6L7G4S2</accession>
<organism evidence="12 13">
    <name type="scientific">Pseudooceanicola albus</name>
    <dbReference type="NCBI Taxonomy" id="2692189"/>
    <lineage>
        <taxon>Bacteria</taxon>
        <taxon>Pseudomonadati</taxon>
        <taxon>Pseudomonadota</taxon>
        <taxon>Alphaproteobacteria</taxon>
        <taxon>Rhodobacterales</taxon>
        <taxon>Paracoccaceae</taxon>
        <taxon>Pseudooceanicola</taxon>
    </lineage>
</organism>
<comment type="subcellular location">
    <subcellularLocation>
        <location evidence="2">Membrane</location>
    </subcellularLocation>
</comment>
<evidence type="ECO:0000313" key="12">
    <source>
        <dbReference type="EMBL" id="MXN18416.1"/>
    </source>
</evidence>
<dbReference type="Gene3D" id="3.30.565.10">
    <property type="entry name" value="Histidine kinase-like ATPase, C-terminal domain"/>
    <property type="match status" value="1"/>
</dbReference>
<name>A0A6L7G4S2_9RHOB</name>
<dbReference type="InterPro" id="IPR003660">
    <property type="entry name" value="HAMP_dom"/>
</dbReference>
<evidence type="ECO:0000256" key="3">
    <source>
        <dbReference type="ARBA" id="ARBA00012438"/>
    </source>
</evidence>
<dbReference type="AlphaFoldDB" id="A0A6L7G4S2"/>
<reference evidence="12 13" key="1">
    <citation type="submission" date="2019-12" db="EMBL/GenBank/DDBJ databases">
        <authorList>
            <person name="Li M."/>
        </authorList>
    </citation>
    <scope>NUCLEOTIDE SEQUENCE [LARGE SCALE GENOMIC DNA]</scope>
    <source>
        <strain evidence="12 13">GBMRC 2024</strain>
    </source>
</reference>
<keyword evidence="9" id="KW-0812">Transmembrane</keyword>
<dbReference type="InterPro" id="IPR025908">
    <property type="entry name" value="Sensor_TM1"/>
</dbReference>
<sequence length="538" mass="57451">MMRADRSTPQEGGASAPQGIARPGLRSRAGLSALLRSPMTRKIFLFNFLALLLVTLLLMLTGPHRSALAWQRAEVLSGETAVLARLVEGRLESGVPEAVLRDLPLAQGRAALFFGADGQLLASTMGRLPASGAAPGPTPLADLLIGGWRLVTGCDRPRDRLPPLDAARQMLAEAPAAPVALRLARDAGTRYAIAAAPVAGPAGGLAGTLALTAPLDAAEALLFTGTEHLLRGFLVALLAMAGLSLLLAAALVDPLDRLVLAAEAGERPAPGREGARVRLPDLTARGDEVGRLSGALRRLLSALYDRIETNEQFAADVAHEIKNPLASLRSAVSTLRRVEHPDQRARLLEVIEHDVRRLDRLVSDISTASRLDAELVREDQAEFDLLAMLSRLAEYSRDQASASQVSFVTDLPPEQIRITGMEARLAQVFVNLIANAISFSEPGDAIRLWVRRRENRVLVVVEDTGPGIPESALGKIFDRFYSDRPGDAFGEHSGLGLAISKQIVEAHGGVIWAENIRPTEADPLSDPLGARFVVGLPI</sequence>
<dbReference type="InterPro" id="IPR005467">
    <property type="entry name" value="His_kinase_dom"/>
</dbReference>
<dbReference type="PANTHER" id="PTHR43711:SF1">
    <property type="entry name" value="HISTIDINE KINASE 1"/>
    <property type="match status" value="1"/>
</dbReference>
<dbReference type="SUPFAM" id="SSF55874">
    <property type="entry name" value="ATPase domain of HSP90 chaperone/DNA topoisomerase II/histidine kinase"/>
    <property type="match status" value="1"/>
</dbReference>
<dbReference type="PROSITE" id="PS50109">
    <property type="entry name" value="HIS_KIN"/>
    <property type="match status" value="1"/>
</dbReference>
<feature type="domain" description="HAMP" evidence="11">
    <location>
        <begin position="249"/>
        <end position="308"/>
    </location>
</feature>